<protein>
    <recommendedName>
        <fullName evidence="1">NAD-dependent epimerase/dehydratase domain-containing protein</fullName>
    </recommendedName>
</protein>
<name>A0ABP0NR72_9DINO</name>
<sequence>MGGTRFIGCYLVAKLREQGHDVVVCNRGKTNGGKPEPLPGVSDADYQQMLSGVSVLVADRKDPAQLKAALAGAGKFDIVFDNNVRKLAEVQPLVEGGSEHRRL</sequence>
<evidence type="ECO:0000259" key="1">
    <source>
        <dbReference type="Pfam" id="PF01370"/>
    </source>
</evidence>
<organism evidence="2 3">
    <name type="scientific">Durusdinium trenchii</name>
    <dbReference type="NCBI Taxonomy" id="1381693"/>
    <lineage>
        <taxon>Eukaryota</taxon>
        <taxon>Sar</taxon>
        <taxon>Alveolata</taxon>
        <taxon>Dinophyceae</taxon>
        <taxon>Suessiales</taxon>
        <taxon>Symbiodiniaceae</taxon>
        <taxon>Durusdinium</taxon>
    </lineage>
</organism>
<dbReference type="EMBL" id="CAXAMN010021995">
    <property type="protein sequence ID" value="CAK9065282.1"/>
    <property type="molecule type" value="Genomic_DNA"/>
</dbReference>
<dbReference type="Pfam" id="PF01370">
    <property type="entry name" value="Epimerase"/>
    <property type="match status" value="1"/>
</dbReference>
<dbReference type="Proteomes" id="UP001642484">
    <property type="component" value="Unassembled WGS sequence"/>
</dbReference>
<dbReference type="SUPFAM" id="SSF51735">
    <property type="entry name" value="NAD(P)-binding Rossmann-fold domains"/>
    <property type="match status" value="1"/>
</dbReference>
<evidence type="ECO:0000313" key="3">
    <source>
        <dbReference type="Proteomes" id="UP001642484"/>
    </source>
</evidence>
<proteinExistence type="predicted"/>
<feature type="domain" description="NAD-dependent epimerase/dehydratase" evidence="1">
    <location>
        <begin position="1"/>
        <end position="80"/>
    </location>
</feature>
<keyword evidence="3" id="KW-1185">Reference proteome</keyword>
<comment type="caution">
    <text evidence="2">The sequence shown here is derived from an EMBL/GenBank/DDBJ whole genome shotgun (WGS) entry which is preliminary data.</text>
</comment>
<dbReference type="InterPro" id="IPR036291">
    <property type="entry name" value="NAD(P)-bd_dom_sf"/>
</dbReference>
<dbReference type="InterPro" id="IPR001509">
    <property type="entry name" value="Epimerase_deHydtase"/>
</dbReference>
<accession>A0ABP0NR72</accession>
<reference evidence="2 3" key="1">
    <citation type="submission" date="2024-02" db="EMBL/GenBank/DDBJ databases">
        <authorList>
            <person name="Chen Y."/>
            <person name="Shah S."/>
            <person name="Dougan E. K."/>
            <person name="Thang M."/>
            <person name="Chan C."/>
        </authorList>
    </citation>
    <scope>NUCLEOTIDE SEQUENCE [LARGE SCALE GENOMIC DNA]</scope>
</reference>
<dbReference type="Gene3D" id="3.40.50.720">
    <property type="entry name" value="NAD(P)-binding Rossmann-like Domain"/>
    <property type="match status" value="1"/>
</dbReference>
<evidence type="ECO:0000313" key="2">
    <source>
        <dbReference type="EMBL" id="CAK9065282.1"/>
    </source>
</evidence>
<gene>
    <name evidence="2" type="ORF">CCMP2556_LOCUS32105</name>
</gene>